<gene>
    <name evidence="8" type="ORF">EII34_00590</name>
</gene>
<comment type="subcellular location">
    <subcellularLocation>
        <location evidence="1">Cell envelope</location>
    </subcellularLocation>
</comment>
<evidence type="ECO:0000313" key="8">
    <source>
        <dbReference type="EMBL" id="RRD07031.1"/>
    </source>
</evidence>
<comment type="caution">
    <text evidence="8">The sequence shown here is derived from an EMBL/GenBank/DDBJ whole genome shotgun (WGS) entry which is preliminary data.</text>
</comment>
<feature type="region of interest" description="Disordered" evidence="5">
    <location>
        <begin position="26"/>
        <end position="55"/>
    </location>
</feature>
<dbReference type="GO" id="GO:0030288">
    <property type="term" value="C:outer membrane-bounded periplasmic space"/>
    <property type="evidence" value="ECO:0007669"/>
    <property type="project" value="TreeGrafter"/>
</dbReference>
<dbReference type="OrthoDB" id="9793175at2"/>
<feature type="domain" description="Fe/B12 periplasmic-binding" evidence="7">
    <location>
        <begin position="74"/>
        <end position="337"/>
    </location>
</feature>
<feature type="compositionally biased region" description="Polar residues" evidence="5">
    <location>
        <begin position="29"/>
        <end position="55"/>
    </location>
</feature>
<dbReference type="EMBL" id="RQZG01000001">
    <property type="protein sequence ID" value="RRD07031.1"/>
    <property type="molecule type" value="Genomic_DNA"/>
</dbReference>
<name>A0A3P1TC57_9ACTN</name>
<evidence type="ECO:0000313" key="9">
    <source>
        <dbReference type="Proteomes" id="UP000280819"/>
    </source>
</evidence>
<dbReference type="Gene3D" id="3.40.50.1980">
    <property type="entry name" value="Nitrogenase molybdenum iron protein domain"/>
    <property type="match status" value="2"/>
</dbReference>
<organism evidence="8 9">
    <name type="scientific">Arachnia propionica</name>
    <dbReference type="NCBI Taxonomy" id="1750"/>
    <lineage>
        <taxon>Bacteria</taxon>
        <taxon>Bacillati</taxon>
        <taxon>Actinomycetota</taxon>
        <taxon>Actinomycetes</taxon>
        <taxon>Propionibacteriales</taxon>
        <taxon>Propionibacteriaceae</taxon>
        <taxon>Arachnia</taxon>
    </lineage>
</organism>
<keyword evidence="3" id="KW-0813">Transport</keyword>
<evidence type="ECO:0000256" key="4">
    <source>
        <dbReference type="ARBA" id="ARBA00022729"/>
    </source>
</evidence>
<evidence type="ECO:0000256" key="5">
    <source>
        <dbReference type="SAM" id="MobiDB-lite"/>
    </source>
</evidence>
<dbReference type="NCBIfam" id="NF008200">
    <property type="entry name" value="PRK10957.1"/>
    <property type="match status" value="1"/>
</dbReference>
<dbReference type="RefSeq" id="WP_124841723.1">
    <property type="nucleotide sequence ID" value="NZ_JAUNKP010000005.1"/>
</dbReference>
<keyword evidence="4 6" id="KW-0732">Signal</keyword>
<comment type="similarity">
    <text evidence="2">Belongs to the bacterial solute-binding protein 8 family.</text>
</comment>
<dbReference type="PANTHER" id="PTHR30532">
    <property type="entry name" value="IRON III DICITRATE-BINDING PERIPLASMIC PROTEIN"/>
    <property type="match status" value="1"/>
</dbReference>
<proteinExistence type="inferred from homology"/>
<reference evidence="8 9" key="1">
    <citation type="submission" date="2018-11" db="EMBL/GenBank/DDBJ databases">
        <title>Genomes From Bacteria Associated with the Canine Oral Cavity: a Test Case for Automated Genome-Based Taxonomic Assignment.</title>
        <authorList>
            <person name="Coil D.A."/>
            <person name="Jospin G."/>
            <person name="Darling A.E."/>
            <person name="Wallis C."/>
            <person name="Davis I.J."/>
            <person name="Harris S."/>
            <person name="Eisen J.A."/>
            <person name="Holcombe L.J."/>
            <person name="O'Flynn C."/>
        </authorList>
    </citation>
    <scope>NUCLEOTIDE SEQUENCE [LARGE SCALE GENOMIC DNA]</scope>
    <source>
        <strain evidence="8 9">OH887_COT-365</strain>
    </source>
</reference>
<dbReference type="AlphaFoldDB" id="A0A3P1TC57"/>
<evidence type="ECO:0000256" key="3">
    <source>
        <dbReference type="ARBA" id="ARBA00022448"/>
    </source>
</evidence>
<accession>A0A3P1TC57</accession>
<dbReference type="Proteomes" id="UP000280819">
    <property type="component" value="Unassembled WGS sequence"/>
</dbReference>
<feature type="chain" id="PRO_5018301603" evidence="6">
    <location>
        <begin position="23"/>
        <end position="337"/>
    </location>
</feature>
<dbReference type="GO" id="GO:1901678">
    <property type="term" value="P:iron coordination entity transport"/>
    <property type="evidence" value="ECO:0007669"/>
    <property type="project" value="UniProtKB-ARBA"/>
</dbReference>
<protein>
    <submittedName>
        <fullName evidence="8">Fe2+-enterobactin ABC transporter substrate-binding protein</fullName>
    </submittedName>
</protein>
<evidence type="ECO:0000256" key="1">
    <source>
        <dbReference type="ARBA" id="ARBA00004196"/>
    </source>
</evidence>
<dbReference type="InterPro" id="IPR002491">
    <property type="entry name" value="ABC_transptr_periplasmic_BD"/>
</dbReference>
<dbReference type="SUPFAM" id="SSF53807">
    <property type="entry name" value="Helical backbone' metal receptor"/>
    <property type="match status" value="1"/>
</dbReference>
<dbReference type="Pfam" id="PF01497">
    <property type="entry name" value="Peripla_BP_2"/>
    <property type="match status" value="1"/>
</dbReference>
<dbReference type="PROSITE" id="PS50983">
    <property type="entry name" value="FE_B12_PBP"/>
    <property type="match status" value="1"/>
</dbReference>
<feature type="signal peptide" evidence="6">
    <location>
        <begin position="1"/>
        <end position="22"/>
    </location>
</feature>
<evidence type="ECO:0000256" key="6">
    <source>
        <dbReference type="SAM" id="SignalP"/>
    </source>
</evidence>
<sequence>MNLVPTWLRCAAAALVTTLALAGCGGSAPQPSNDNTASQAASTPAPGTSDSTSFPLTFTNADGSTTEIPTKPMRVVSTSVTVTGSLLAFDAPVVGSAGAAGGKFFPQWASVAKEKGLEPLYPAGEVNLEAVIAAEPDLIIVSSSGADSAKDNLSDLQAIAPTILVDYGGQTWQDLTLQLAEATGMKAEAEATITRFETLVSDVKAAITVPEGMTNIVSFNGPGESNPIARASGPHAQLLTELGFTIEDPDPSWHTQDTLRNDFVWATYENLTRLTAETTFILAQDDEGAKAFAADPVLANLPSVTKGQVHGLGKNSFRIDYYSATQIVETVRETFSS</sequence>
<dbReference type="InterPro" id="IPR051313">
    <property type="entry name" value="Bact_iron-sidero_bind"/>
</dbReference>
<dbReference type="PANTHER" id="PTHR30532:SF24">
    <property type="entry name" value="FERRIC ENTEROBACTIN-BINDING PERIPLASMIC PROTEIN FEPB"/>
    <property type="match status" value="1"/>
</dbReference>
<evidence type="ECO:0000256" key="2">
    <source>
        <dbReference type="ARBA" id="ARBA00008814"/>
    </source>
</evidence>
<evidence type="ECO:0000259" key="7">
    <source>
        <dbReference type="PROSITE" id="PS50983"/>
    </source>
</evidence>
<dbReference type="CDD" id="cd01146">
    <property type="entry name" value="FhuD"/>
    <property type="match status" value="1"/>
</dbReference>